<gene>
    <name evidence="2" type="ORF">EDD26_2744</name>
</gene>
<dbReference type="RefSeq" id="WP_170165642.1">
    <property type="nucleotide sequence ID" value="NZ_RKHJ01000001.1"/>
</dbReference>
<dbReference type="InterPro" id="IPR042099">
    <property type="entry name" value="ANL_N_sf"/>
</dbReference>
<evidence type="ECO:0000313" key="3">
    <source>
        <dbReference type="Proteomes" id="UP000275456"/>
    </source>
</evidence>
<dbReference type="GO" id="GO:0031956">
    <property type="term" value="F:medium-chain fatty acid-CoA ligase activity"/>
    <property type="evidence" value="ECO:0007669"/>
    <property type="project" value="TreeGrafter"/>
</dbReference>
<organism evidence="2 3">
    <name type="scientific">Agrococcus jenensis</name>
    <dbReference type="NCBI Taxonomy" id="46353"/>
    <lineage>
        <taxon>Bacteria</taxon>
        <taxon>Bacillati</taxon>
        <taxon>Actinomycetota</taxon>
        <taxon>Actinomycetes</taxon>
        <taxon>Micrococcales</taxon>
        <taxon>Microbacteriaceae</taxon>
        <taxon>Agrococcus</taxon>
    </lineage>
</organism>
<dbReference type="PANTHER" id="PTHR43201">
    <property type="entry name" value="ACYL-COA SYNTHETASE"/>
    <property type="match status" value="1"/>
</dbReference>
<dbReference type="GO" id="GO:0006631">
    <property type="term" value="P:fatty acid metabolic process"/>
    <property type="evidence" value="ECO:0007669"/>
    <property type="project" value="TreeGrafter"/>
</dbReference>
<name>A0A3N2AWF2_9MICO</name>
<evidence type="ECO:0000259" key="1">
    <source>
        <dbReference type="Pfam" id="PF00501"/>
    </source>
</evidence>
<proteinExistence type="predicted"/>
<comment type="caution">
    <text evidence="2">The sequence shown here is derived from an EMBL/GenBank/DDBJ whole genome shotgun (WGS) entry which is preliminary data.</text>
</comment>
<sequence>MRLRGMPPSHARSLARSVRFHGFTITALARHAARVHRDSLGLVVDGWSVTFGELWSAAQGVAAVLYLGPLDRTPRPVVIACAGPAMPLSLIAVARLGLDVMPVSRGSLEEFRRAVPQDALLIHDGEAPAWHRGPTVQAEQIVAWSTSDGSGLARPRRRARIVLPDRSLAGTITTHVQGAMGVQGLRQLAGLHDRLGIEGTDVILTCAPLHRGKGLQLLGMALLTGATLVSAAHTPSADRIRIIRDRFVSVLSASPSQLAGILDELERTGEAPPRLRRIVVAGQDVDADLVRRLHTVWGPIVLSAYGSVQTGTVAVATPEVLSAHPGTVGRRLPGSDFGIVGHRGRGDASGLLWVRGAHSTVITEDRARIEDGMLTIVGPLTQPDTSD</sequence>
<dbReference type="Proteomes" id="UP000275456">
    <property type="component" value="Unassembled WGS sequence"/>
</dbReference>
<reference evidence="2 3" key="1">
    <citation type="submission" date="2018-11" db="EMBL/GenBank/DDBJ databases">
        <title>Sequencing the genomes of 1000 actinobacteria strains.</title>
        <authorList>
            <person name="Klenk H.-P."/>
        </authorList>
    </citation>
    <scope>NUCLEOTIDE SEQUENCE [LARGE SCALE GENOMIC DNA]</scope>
    <source>
        <strain evidence="2 3">DSM 9580</strain>
    </source>
</reference>
<feature type="domain" description="AMP-dependent synthetase/ligase" evidence="1">
    <location>
        <begin position="185"/>
        <end position="358"/>
    </location>
</feature>
<evidence type="ECO:0000313" key="2">
    <source>
        <dbReference type="EMBL" id="ROR67333.1"/>
    </source>
</evidence>
<dbReference type="InterPro" id="IPR000873">
    <property type="entry name" value="AMP-dep_synth/lig_dom"/>
</dbReference>
<protein>
    <submittedName>
        <fullName evidence="2">Acyl-CoA synthetase (AMP-forming)/AMP-acid ligase II</fullName>
    </submittedName>
</protein>
<accession>A0A3N2AWF2</accession>
<dbReference type="PANTHER" id="PTHR43201:SF32">
    <property type="entry name" value="2-SUCCINYLBENZOATE--COA LIGASE, CHLOROPLASTIC_PEROXISOMAL"/>
    <property type="match status" value="1"/>
</dbReference>
<dbReference type="AlphaFoldDB" id="A0A3N2AWF2"/>
<keyword evidence="2" id="KW-0436">Ligase</keyword>
<dbReference type="Gene3D" id="3.40.50.12780">
    <property type="entry name" value="N-terminal domain of ligase-like"/>
    <property type="match status" value="1"/>
</dbReference>
<dbReference type="EMBL" id="RKHJ01000001">
    <property type="protein sequence ID" value="ROR67333.1"/>
    <property type="molecule type" value="Genomic_DNA"/>
</dbReference>
<dbReference type="SUPFAM" id="SSF56801">
    <property type="entry name" value="Acetyl-CoA synthetase-like"/>
    <property type="match status" value="1"/>
</dbReference>
<keyword evidence="3" id="KW-1185">Reference proteome</keyword>
<dbReference type="Pfam" id="PF00501">
    <property type="entry name" value="AMP-binding"/>
    <property type="match status" value="1"/>
</dbReference>